<name>A0ABV5P5V5_STRCM</name>
<evidence type="ECO:0000313" key="3">
    <source>
        <dbReference type="EMBL" id="MFB9518473.1"/>
    </source>
</evidence>
<feature type="compositionally biased region" description="Low complexity" evidence="1">
    <location>
        <begin position="111"/>
        <end position="129"/>
    </location>
</feature>
<feature type="compositionally biased region" description="Basic and acidic residues" evidence="1">
    <location>
        <begin position="1"/>
        <end position="29"/>
    </location>
</feature>
<comment type="caution">
    <text evidence="3">The sequence shown here is derived from an EMBL/GenBank/DDBJ whole genome shotgun (WGS) entry which is preliminary data.</text>
</comment>
<sequence>MNDDINRRLREAAEAHQPDRAKILARVERGASGPAVRHRAPAIARSWPKAALTGFAAAGILATGTLAVAGIVQTSPPPGAPTAPAAPPPSPTTVSPTPAPTPTPPPPSPPRDSTATAPPVTHPPTGSHPTGPPPSSAAPRTQSGPLSSNGTVDSHSTRYWAQSNLLLTTTQPLTSLTVELRIALTGGVRDTGNWRTLPSDDFTVTVRQSGGGLLYRWTLKPGRTVPAWQHTFAAQYNHAPGTRDASADSYRVDARSSDGPVSVRGGFAPAP</sequence>
<protein>
    <submittedName>
        <fullName evidence="3">Uncharacterized protein</fullName>
    </submittedName>
</protein>
<evidence type="ECO:0000256" key="2">
    <source>
        <dbReference type="SAM" id="Phobius"/>
    </source>
</evidence>
<feature type="compositionally biased region" description="Pro residues" evidence="1">
    <location>
        <begin position="77"/>
        <end position="110"/>
    </location>
</feature>
<reference evidence="3 4" key="1">
    <citation type="submission" date="2024-09" db="EMBL/GenBank/DDBJ databases">
        <authorList>
            <person name="Sun Q."/>
            <person name="Mori K."/>
        </authorList>
    </citation>
    <scope>NUCLEOTIDE SEQUENCE [LARGE SCALE GENOMIC DNA]</scope>
    <source>
        <strain evidence="3 4">JCM 4362</strain>
    </source>
</reference>
<feature type="region of interest" description="Disordered" evidence="1">
    <location>
        <begin position="77"/>
        <end position="154"/>
    </location>
</feature>
<feature type="region of interest" description="Disordered" evidence="1">
    <location>
        <begin position="1"/>
        <end position="37"/>
    </location>
</feature>
<accession>A0ABV5P5V5</accession>
<evidence type="ECO:0000313" key="4">
    <source>
        <dbReference type="Proteomes" id="UP001589718"/>
    </source>
</evidence>
<proteinExistence type="predicted"/>
<evidence type="ECO:0000256" key="1">
    <source>
        <dbReference type="SAM" id="MobiDB-lite"/>
    </source>
</evidence>
<keyword evidence="2" id="KW-0472">Membrane</keyword>
<gene>
    <name evidence="3" type="ORF">ACFFTU_00680</name>
</gene>
<dbReference type="RefSeq" id="WP_345220009.1">
    <property type="nucleotide sequence ID" value="NZ_BAAAXE010000005.1"/>
</dbReference>
<keyword evidence="2" id="KW-0812">Transmembrane</keyword>
<feature type="region of interest" description="Disordered" evidence="1">
    <location>
        <begin position="239"/>
        <end position="271"/>
    </location>
</feature>
<feature type="transmembrane region" description="Helical" evidence="2">
    <location>
        <begin position="50"/>
        <end position="72"/>
    </location>
</feature>
<organism evidence="3 4">
    <name type="scientific">Streptomyces cremeus</name>
    <dbReference type="NCBI Taxonomy" id="66881"/>
    <lineage>
        <taxon>Bacteria</taxon>
        <taxon>Bacillati</taxon>
        <taxon>Actinomycetota</taxon>
        <taxon>Actinomycetes</taxon>
        <taxon>Kitasatosporales</taxon>
        <taxon>Streptomycetaceae</taxon>
        <taxon>Streptomyces</taxon>
    </lineage>
</organism>
<keyword evidence="2" id="KW-1133">Transmembrane helix</keyword>
<feature type="compositionally biased region" description="Polar residues" evidence="1">
    <location>
        <begin position="140"/>
        <end position="154"/>
    </location>
</feature>
<keyword evidence="4" id="KW-1185">Reference proteome</keyword>
<dbReference type="Proteomes" id="UP001589718">
    <property type="component" value="Unassembled WGS sequence"/>
</dbReference>
<dbReference type="EMBL" id="JBHMCR010000001">
    <property type="protein sequence ID" value="MFB9518473.1"/>
    <property type="molecule type" value="Genomic_DNA"/>
</dbReference>